<dbReference type="Pfam" id="PF03659">
    <property type="entry name" value="Glyco_hydro_71"/>
    <property type="match status" value="1"/>
</dbReference>
<gene>
    <name evidence="2" type="ORF">BT96DRAFT_815257</name>
</gene>
<dbReference type="InterPro" id="IPR005197">
    <property type="entry name" value="Glyco_hydro_71"/>
</dbReference>
<dbReference type="Gene3D" id="3.20.20.80">
    <property type="entry name" value="Glycosidases"/>
    <property type="match status" value="1"/>
</dbReference>
<keyword evidence="3" id="KW-1185">Reference proteome</keyword>
<feature type="signal peptide" evidence="1">
    <location>
        <begin position="1"/>
        <end position="24"/>
    </location>
</feature>
<organism evidence="2 3">
    <name type="scientific">Gymnopus androsaceus JB14</name>
    <dbReference type="NCBI Taxonomy" id="1447944"/>
    <lineage>
        <taxon>Eukaryota</taxon>
        <taxon>Fungi</taxon>
        <taxon>Dikarya</taxon>
        <taxon>Basidiomycota</taxon>
        <taxon>Agaricomycotina</taxon>
        <taxon>Agaricomycetes</taxon>
        <taxon>Agaricomycetidae</taxon>
        <taxon>Agaricales</taxon>
        <taxon>Marasmiineae</taxon>
        <taxon>Omphalotaceae</taxon>
        <taxon>Gymnopus</taxon>
    </lineage>
</organism>
<dbReference type="AlphaFoldDB" id="A0A6A4I348"/>
<feature type="chain" id="PRO_5025328517" evidence="1">
    <location>
        <begin position="25"/>
        <end position="432"/>
    </location>
</feature>
<reference evidence="2" key="1">
    <citation type="journal article" date="2019" name="Environ. Microbiol.">
        <title>Fungal ecological strategies reflected in gene transcription - a case study of two litter decomposers.</title>
        <authorList>
            <person name="Barbi F."/>
            <person name="Kohler A."/>
            <person name="Barry K."/>
            <person name="Baskaran P."/>
            <person name="Daum C."/>
            <person name="Fauchery L."/>
            <person name="Ihrmark K."/>
            <person name="Kuo A."/>
            <person name="LaButti K."/>
            <person name="Lipzen A."/>
            <person name="Morin E."/>
            <person name="Grigoriev I.V."/>
            <person name="Henrissat B."/>
            <person name="Lindahl B."/>
            <person name="Martin F."/>
        </authorList>
    </citation>
    <scope>NUCLEOTIDE SEQUENCE</scope>
    <source>
        <strain evidence="2">JB14</strain>
    </source>
</reference>
<dbReference type="CDD" id="cd11577">
    <property type="entry name" value="GH71"/>
    <property type="match status" value="1"/>
</dbReference>
<name>A0A6A4I348_9AGAR</name>
<keyword evidence="2" id="KW-0378">Hydrolase</keyword>
<evidence type="ECO:0000313" key="3">
    <source>
        <dbReference type="Proteomes" id="UP000799118"/>
    </source>
</evidence>
<keyword evidence="1" id="KW-0732">Signal</keyword>
<dbReference type="OrthoDB" id="3257981at2759"/>
<dbReference type="GO" id="GO:0051118">
    <property type="term" value="F:glucan endo-1,3-alpha-glucosidase activity"/>
    <property type="evidence" value="ECO:0007669"/>
    <property type="project" value="InterPro"/>
</dbReference>
<proteinExistence type="predicted"/>
<dbReference type="Proteomes" id="UP000799118">
    <property type="component" value="Unassembled WGS sequence"/>
</dbReference>
<sequence>MTGPFSTILLGVVQCLLLATRVDAAIVFAHFMVQNAYSYDSVADWTADITAAQAIGIDGFALNTAVDDYETTKYPDAFSAAEAAGFKLFISFDMSYDWDQEDMVTLVKTYASSSAYYHWNGDPLVSTYDGDDEDDDFWEEFKEDLKDEGITICLVPAFVDYQPDDESDATEMFEDYPSIDGFFNWNSWPDDDTRLSNATDLAFKEGIEANDRTGPYIMAVSPWQFKELGGEMDWVVLADELWKYRWEQAILEVKPDIVEIVTWNDYAESQYIADINPNVDLGDLAPMYVDGFTHAGWRTMAEYYISWYKTGTPPAITEDQVIYWYRVYPKSIACSQGALPRNSDFPADAVFAFSLLKSAGTIRLTVGDSTASFDAPAGVALGSVPFSTVDAQSPVVEIVRNGTTVKNGTGAKAISTSSCDYYNFNPLVGIVQ</sequence>
<protein>
    <submittedName>
        <fullName evidence="2">Glycoside hydrolase family 71 protein</fullName>
    </submittedName>
</protein>
<evidence type="ECO:0000313" key="2">
    <source>
        <dbReference type="EMBL" id="KAE9403205.1"/>
    </source>
</evidence>
<dbReference type="EMBL" id="ML769427">
    <property type="protein sequence ID" value="KAE9403205.1"/>
    <property type="molecule type" value="Genomic_DNA"/>
</dbReference>
<evidence type="ECO:0000256" key="1">
    <source>
        <dbReference type="SAM" id="SignalP"/>
    </source>
</evidence>
<accession>A0A6A4I348</accession>